<dbReference type="InterPro" id="IPR002110">
    <property type="entry name" value="Ankyrin_rpt"/>
</dbReference>
<protein>
    <submittedName>
        <fullName evidence="3">Uncharacterized protein</fullName>
    </submittedName>
</protein>
<name>A0A382TYM8_9ZZZZ</name>
<keyword evidence="2" id="KW-0040">ANK repeat</keyword>
<evidence type="ECO:0000313" key="3">
    <source>
        <dbReference type="EMBL" id="SVD27154.1"/>
    </source>
</evidence>
<dbReference type="EMBL" id="UINC01140168">
    <property type="protein sequence ID" value="SVD27154.1"/>
    <property type="molecule type" value="Genomic_DNA"/>
</dbReference>
<proteinExistence type="predicted"/>
<reference evidence="3" key="1">
    <citation type="submission" date="2018-05" db="EMBL/GenBank/DDBJ databases">
        <authorList>
            <person name="Lanie J.A."/>
            <person name="Ng W.-L."/>
            <person name="Kazmierczak K.M."/>
            <person name="Andrzejewski T.M."/>
            <person name="Davidsen T.M."/>
            <person name="Wayne K.J."/>
            <person name="Tettelin H."/>
            <person name="Glass J.I."/>
            <person name="Rusch D."/>
            <person name="Podicherti R."/>
            <person name="Tsui H.-C.T."/>
            <person name="Winkler M.E."/>
        </authorList>
    </citation>
    <scope>NUCLEOTIDE SEQUENCE</scope>
</reference>
<accession>A0A382TYM8</accession>
<dbReference type="SUPFAM" id="SSF48403">
    <property type="entry name" value="Ankyrin repeat"/>
    <property type="match status" value="1"/>
</dbReference>
<dbReference type="Gene3D" id="1.25.40.20">
    <property type="entry name" value="Ankyrin repeat-containing domain"/>
    <property type="match status" value="1"/>
</dbReference>
<dbReference type="InterPro" id="IPR036770">
    <property type="entry name" value="Ankyrin_rpt-contain_sf"/>
</dbReference>
<dbReference type="PROSITE" id="PS50088">
    <property type="entry name" value="ANK_REPEAT"/>
    <property type="match status" value="2"/>
</dbReference>
<dbReference type="PROSITE" id="PS50297">
    <property type="entry name" value="ANK_REP_REGION"/>
    <property type="match status" value="1"/>
</dbReference>
<evidence type="ECO:0000256" key="2">
    <source>
        <dbReference type="ARBA" id="ARBA00023043"/>
    </source>
</evidence>
<sequence>MKQLPLTIIAAVSLAGAVFAAPIHDAAREGDIVGIQAQLDAGADVNAEDERGWTPLHHAAFKDQKELADFLITEGANADAKTARISMPKHFTDQPPAWGCSWWESRSG</sequence>
<organism evidence="3">
    <name type="scientific">marine metagenome</name>
    <dbReference type="NCBI Taxonomy" id="408172"/>
    <lineage>
        <taxon>unclassified sequences</taxon>
        <taxon>metagenomes</taxon>
        <taxon>ecological metagenomes</taxon>
    </lineage>
</organism>
<gene>
    <name evidence="3" type="ORF">METZ01_LOCUS380008</name>
</gene>
<keyword evidence="1" id="KW-0677">Repeat</keyword>
<dbReference type="AlphaFoldDB" id="A0A382TYM8"/>
<dbReference type="SMART" id="SM00248">
    <property type="entry name" value="ANK"/>
    <property type="match status" value="2"/>
</dbReference>
<evidence type="ECO:0000256" key="1">
    <source>
        <dbReference type="ARBA" id="ARBA00022737"/>
    </source>
</evidence>
<dbReference type="PANTHER" id="PTHR24171">
    <property type="entry name" value="ANKYRIN REPEAT DOMAIN-CONTAINING PROTEIN 39-RELATED"/>
    <property type="match status" value="1"/>
</dbReference>
<dbReference type="Pfam" id="PF12796">
    <property type="entry name" value="Ank_2"/>
    <property type="match status" value="1"/>
</dbReference>